<dbReference type="OrthoDB" id="9772100at2"/>
<dbReference type="Gene3D" id="3.30.565.10">
    <property type="entry name" value="Histidine kinase-like ATPase, C-terminal domain"/>
    <property type="match status" value="1"/>
</dbReference>
<dbReference type="CDD" id="cd00082">
    <property type="entry name" value="HisKA"/>
    <property type="match status" value="1"/>
</dbReference>
<dbReference type="CDD" id="cd00038">
    <property type="entry name" value="CAP_ED"/>
    <property type="match status" value="1"/>
</dbReference>
<dbReference type="Pfam" id="PF02518">
    <property type="entry name" value="HATPase_c"/>
    <property type="match status" value="1"/>
</dbReference>
<sequence length="649" mass="72795">MANFVVLVVHSDPQILQQIKASLTPLYQHFEICCVKTVRHCKSKLAQYQLNQQAVACLICSPSLLASCEKLGVDEYEGPNKPTVRRILVGEVEDVEALINWLNSSQIHQFIYQNKVEQEILNGVKKQLCHFAISENLPIAQYLQSIEIDNILTNQLIKQNKKLQHGFFDYTRYSDEELSKVVIDSLYYIFEHNDDHHVCRRYSANHLLTQEGNTNDVLWFIASGEVMLKKLNSVGEQQQVTVMRAGSMVGGMSFITGEPAFTTGITLTPTEVIKLDKNKFAEVMKSHQALLAPFTNLLLRNFNRRLQSSISTKLQLEETMLSLDAAHQQLLETEKMAVLGQLIAGVAHELNNPVAAILRGAETLKNKVPHLLANETEVAIRKLGSATLDSAMHLTPMSTALIRQKTKQAQEHFPSQLLAKKAVKMGLDDNDNYQNYCAQNKVDSAALINELDNYYQVGNFLRSIDVCAKRIADLVKGLKHYAGQDTAQAQFVDLRLGIEETLVIFENRLKQFEVIKHYHDIPSVQCHAIELQQVWTNFVANSIDAIGSKGTLTITTRTIDYRGQAGVKICFEDNGPGISGDKINKIFDLNFTTKREGHFGLGIGLTVCQQIIARHHGEINVCSEIGEFTRFEVLLPVANANIKQQRAGQ</sequence>
<dbReference type="PROSITE" id="PS50042">
    <property type="entry name" value="CNMP_BINDING_3"/>
    <property type="match status" value="1"/>
</dbReference>
<accession>A0A418YCP6</accession>
<dbReference type="Proteomes" id="UP000283255">
    <property type="component" value="Unassembled WGS sequence"/>
</dbReference>
<dbReference type="Pfam" id="PF00027">
    <property type="entry name" value="cNMP_binding"/>
    <property type="match status" value="1"/>
</dbReference>
<dbReference type="EMBL" id="QZCH01000018">
    <property type="protein sequence ID" value="RJG42293.1"/>
    <property type="molecule type" value="Genomic_DNA"/>
</dbReference>
<dbReference type="SMART" id="SM00387">
    <property type="entry name" value="HATPase_c"/>
    <property type="match status" value="1"/>
</dbReference>
<dbReference type="AlphaFoldDB" id="A0A418YCP6"/>
<dbReference type="EC" id="2.7.13.3" evidence="2"/>
<evidence type="ECO:0000313" key="6">
    <source>
        <dbReference type="EMBL" id="RJG42293.1"/>
    </source>
</evidence>
<reference evidence="6 7" key="2">
    <citation type="submission" date="2019-01" db="EMBL/GenBank/DDBJ databases">
        <title>Motilimonas pumilus sp. nov., isolated from the gut of sea cucumber (Apostichopus japonicus).</title>
        <authorList>
            <person name="Wang F.-Q."/>
            <person name="Ren L.-H."/>
            <person name="Lin Y.-W."/>
            <person name="Sun G.-H."/>
            <person name="Du Z.-J."/>
            <person name="Zhao J.-X."/>
            <person name="Liu X.-J."/>
            <person name="Liu L.-J."/>
        </authorList>
    </citation>
    <scope>NUCLEOTIDE SEQUENCE [LARGE SCALE GENOMIC DNA]</scope>
    <source>
        <strain evidence="6 7">PLHSC7-2</strain>
    </source>
</reference>
<keyword evidence="6" id="KW-0418">Kinase</keyword>
<protein>
    <recommendedName>
        <fullName evidence="2">histidine kinase</fullName>
        <ecNumber evidence="2">2.7.13.3</ecNumber>
    </recommendedName>
</protein>
<dbReference type="PANTHER" id="PTHR43065">
    <property type="entry name" value="SENSOR HISTIDINE KINASE"/>
    <property type="match status" value="1"/>
</dbReference>
<dbReference type="GO" id="GO:0000155">
    <property type="term" value="F:phosphorelay sensor kinase activity"/>
    <property type="evidence" value="ECO:0007669"/>
    <property type="project" value="InterPro"/>
</dbReference>
<dbReference type="InterPro" id="IPR005467">
    <property type="entry name" value="His_kinase_dom"/>
</dbReference>
<dbReference type="PRINTS" id="PR00344">
    <property type="entry name" value="BCTRLSENSOR"/>
</dbReference>
<proteinExistence type="predicted"/>
<evidence type="ECO:0000256" key="1">
    <source>
        <dbReference type="ARBA" id="ARBA00000085"/>
    </source>
</evidence>
<dbReference type="InterPro" id="IPR003661">
    <property type="entry name" value="HisK_dim/P_dom"/>
</dbReference>
<comment type="caution">
    <text evidence="6">The sequence shown here is derived from an EMBL/GenBank/DDBJ whole genome shotgun (WGS) entry which is preliminary data.</text>
</comment>
<evidence type="ECO:0000259" key="5">
    <source>
        <dbReference type="PROSITE" id="PS50109"/>
    </source>
</evidence>
<dbReference type="PANTHER" id="PTHR43065:SF48">
    <property type="entry name" value="HISTIDINE KINASE"/>
    <property type="match status" value="1"/>
</dbReference>
<dbReference type="SUPFAM" id="SSF55874">
    <property type="entry name" value="ATPase domain of HSP90 chaperone/DNA topoisomerase II/histidine kinase"/>
    <property type="match status" value="1"/>
</dbReference>
<evidence type="ECO:0000256" key="3">
    <source>
        <dbReference type="ARBA" id="ARBA00022553"/>
    </source>
</evidence>
<dbReference type="InterPro" id="IPR014710">
    <property type="entry name" value="RmlC-like_jellyroll"/>
</dbReference>
<feature type="domain" description="Histidine kinase" evidence="5">
    <location>
        <begin position="530"/>
        <end position="639"/>
    </location>
</feature>
<dbReference type="InterPro" id="IPR036097">
    <property type="entry name" value="HisK_dim/P_sf"/>
</dbReference>
<evidence type="ECO:0000256" key="2">
    <source>
        <dbReference type="ARBA" id="ARBA00012438"/>
    </source>
</evidence>
<name>A0A418YCP6_9GAMM</name>
<dbReference type="InterPro" id="IPR000595">
    <property type="entry name" value="cNMP-bd_dom"/>
</dbReference>
<gene>
    <name evidence="6" type="ORF">D1Z90_13510</name>
</gene>
<dbReference type="Gene3D" id="2.60.120.10">
    <property type="entry name" value="Jelly Rolls"/>
    <property type="match status" value="1"/>
</dbReference>
<keyword evidence="3" id="KW-0597">Phosphoprotein</keyword>
<dbReference type="SUPFAM" id="SSF51206">
    <property type="entry name" value="cAMP-binding domain-like"/>
    <property type="match status" value="1"/>
</dbReference>
<dbReference type="Gene3D" id="1.10.287.130">
    <property type="match status" value="1"/>
</dbReference>
<keyword evidence="6" id="KW-0808">Transferase</keyword>
<reference evidence="6 7" key="1">
    <citation type="submission" date="2018-09" db="EMBL/GenBank/DDBJ databases">
        <authorList>
            <person name="Wang F."/>
        </authorList>
    </citation>
    <scope>NUCLEOTIDE SEQUENCE [LARGE SCALE GENOMIC DNA]</scope>
    <source>
        <strain evidence="6 7">PLHSC7-2</strain>
    </source>
</reference>
<keyword evidence="7" id="KW-1185">Reference proteome</keyword>
<dbReference type="PROSITE" id="PS50109">
    <property type="entry name" value="HIS_KIN"/>
    <property type="match status" value="1"/>
</dbReference>
<dbReference type="InterPro" id="IPR004358">
    <property type="entry name" value="Sig_transdc_His_kin-like_C"/>
</dbReference>
<dbReference type="SUPFAM" id="SSF47384">
    <property type="entry name" value="Homodimeric domain of signal transducing histidine kinase"/>
    <property type="match status" value="1"/>
</dbReference>
<dbReference type="InterPro" id="IPR003594">
    <property type="entry name" value="HATPase_dom"/>
</dbReference>
<organism evidence="6 7">
    <name type="scientific">Motilimonas pumila</name>
    <dbReference type="NCBI Taxonomy" id="2303987"/>
    <lineage>
        <taxon>Bacteria</taxon>
        <taxon>Pseudomonadati</taxon>
        <taxon>Pseudomonadota</taxon>
        <taxon>Gammaproteobacteria</taxon>
        <taxon>Alteromonadales</taxon>
        <taxon>Alteromonadales genera incertae sedis</taxon>
        <taxon>Motilimonas</taxon>
    </lineage>
</organism>
<dbReference type="InterPro" id="IPR018490">
    <property type="entry name" value="cNMP-bd_dom_sf"/>
</dbReference>
<comment type="catalytic activity">
    <reaction evidence="1">
        <text>ATP + protein L-histidine = ADP + protein N-phospho-L-histidine.</text>
        <dbReference type="EC" id="2.7.13.3"/>
    </reaction>
</comment>
<dbReference type="InterPro" id="IPR036890">
    <property type="entry name" value="HATPase_C_sf"/>
</dbReference>
<feature type="domain" description="Cyclic nucleotide-binding" evidence="4">
    <location>
        <begin position="200"/>
        <end position="284"/>
    </location>
</feature>
<evidence type="ECO:0000313" key="7">
    <source>
        <dbReference type="Proteomes" id="UP000283255"/>
    </source>
</evidence>
<dbReference type="RefSeq" id="WP_119911309.1">
    <property type="nucleotide sequence ID" value="NZ_QZCH01000018.1"/>
</dbReference>
<evidence type="ECO:0000259" key="4">
    <source>
        <dbReference type="PROSITE" id="PS50042"/>
    </source>
</evidence>